<dbReference type="AlphaFoldDB" id="A0A7C3ZKF2"/>
<accession>A0A7C3ZKF2</accession>
<dbReference type="GO" id="GO:1904680">
    <property type="term" value="F:peptide transmembrane transporter activity"/>
    <property type="evidence" value="ECO:0007669"/>
    <property type="project" value="TreeGrafter"/>
</dbReference>
<dbReference type="CDD" id="cd08513">
    <property type="entry name" value="PBP2_thermophilic_Hb8_like"/>
    <property type="match status" value="1"/>
</dbReference>
<dbReference type="PIRSF" id="PIRSF002741">
    <property type="entry name" value="MppA"/>
    <property type="match status" value="1"/>
</dbReference>
<reference evidence="6" key="1">
    <citation type="journal article" date="2020" name="mSystems">
        <title>Genome- and Community-Level Interaction Insights into Carbon Utilization and Element Cycling Functions of Hydrothermarchaeota in Hydrothermal Sediment.</title>
        <authorList>
            <person name="Zhou Z."/>
            <person name="Liu Y."/>
            <person name="Xu W."/>
            <person name="Pan J."/>
            <person name="Luo Z.H."/>
            <person name="Li M."/>
        </authorList>
    </citation>
    <scope>NUCLEOTIDE SEQUENCE [LARGE SCALE GENOMIC DNA]</scope>
    <source>
        <strain evidence="6">SpSt-374</strain>
    </source>
</reference>
<dbReference type="InterPro" id="IPR030678">
    <property type="entry name" value="Peptide/Ni-bd"/>
</dbReference>
<dbReference type="GO" id="GO:0042597">
    <property type="term" value="C:periplasmic space"/>
    <property type="evidence" value="ECO:0007669"/>
    <property type="project" value="UniProtKB-ARBA"/>
</dbReference>
<dbReference type="PROSITE" id="PS51257">
    <property type="entry name" value="PROKAR_LIPOPROTEIN"/>
    <property type="match status" value="1"/>
</dbReference>
<name>A0A7C3ZKF2_9CYAN</name>
<organism evidence="6">
    <name type="scientific">Planktothricoides sp. SpSt-374</name>
    <dbReference type="NCBI Taxonomy" id="2282167"/>
    <lineage>
        <taxon>Bacteria</taxon>
        <taxon>Bacillati</taxon>
        <taxon>Cyanobacteriota</taxon>
        <taxon>Cyanophyceae</taxon>
        <taxon>Oscillatoriophycideae</taxon>
        <taxon>Oscillatoriales</taxon>
        <taxon>Oscillatoriaceae</taxon>
        <taxon>Planktothricoides</taxon>
    </lineage>
</organism>
<sequence length="572" mass="63709">MRQGSKSILLLAIVPIISWLSACAPQSPKPPATEQKELRLLYWQAPTILNPHLSNGYKDFEAARITLEPLASFDKNGEMVLFLAAEKPTLENGGLAADATSVTWKLKQGVKWSDGKPFTAADVVFTYEFVTNKDVAANSVGVYENIAKVEAVDDYTVKITFKEPNPAWFLPFTGAEGMILPRHQFEQYQGAKAREAPGNLIPVGTGPYRVVEFKPGDTAVYERNPEFREVANLGFDRLLLKGGGDSTSAARSVLQTGEADYAFNLQIEPQVLQQMQTGGKGKIITSFGPLVERIDINHSDPNHTTPEGERSNVKFPHPFLTDKKVRQALNFAIDRQTIVSQLYGDTGKPTANFLVAPAAYNSPNTSYEFNPQKAAALLDEAGWKDTNNNGIRDKNGVEMKLVFQTSVNPVRQKTQQIIKQSLKTVGIEVELKTIDASIFFSSDPANPDTIARFSADLELYTTGNNSPEPGDYMKTYTCQEIAQKSNNWSGQNFARYCNPTYDALWQKSQTELDPKKREQLFIQMNDMLVKDVEVIPLVNRADAIALNSSIIGLDLTPWDRNTWNIKDWQRQN</sequence>
<dbReference type="GO" id="GO:0043190">
    <property type="term" value="C:ATP-binding cassette (ABC) transporter complex"/>
    <property type="evidence" value="ECO:0007669"/>
    <property type="project" value="InterPro"/>
</dbReference>
<evidence type="ECO:0000256" key="3">
    <source>
        <dbReference type="ARBA" id="ARBA00022729"/>
    </source>
</evidence>
<comment type="caution">
    <text evidence="6">The sequence shown here is derived from an EMBL/GenBank/DDBJ whole genome shotgun (WGS) entry which is preliminary data.</text>
</comment>
<feature type="chain" id="PRO_5027669040" evidence="4">
    <location>
        <begin position="25"/>
        <end position="572"/>
    </location>
</feature>
<evidence type="ECO:0000256" key="2">
    <source>
        <dbReference type="ARBA" id="ARBA00022448"/>
    </source>
</evidence>
<feature type="signal peptide" evidence="4">
    <location>
        <begin position="1"/>
        <end position="24"/>
    </location>
</feature>
<evidence type="ECO:0000313" key="6">
    <source>
        <dbReference type="EMBL" id="HGF99960.1"/>
    </source>
</evidence>
<dbReference type="Pfam" id="PF00496">
    <property type="entry name" value="SBP_bac_5"/>
    <property type="match status" value="1"/>
</dbReference>
<feature type="domain" description="Solute-binding protein family 5" evidence="5">
    <location>
        <begin position="96"/>
        <end position="477"/>
    </location>
</feature>
<evidence type="ECO:0000259" key="5">
    <source>
        <dbReference type="Pfam" id="PF00496"/>
    </source>
</evidence>
<dbReference type="GO" id="GO:0015833">
    <property type="term" value="P:peptide transport"/>
    <property type="evidence" value="ECO:0007669"/>
    <property type="project" value="TreeGrafter"/>
</dbReference>
<evidence type="ECO:0000256" key="1">
    <source>
        <dbReference type="ARBA" id="ARBA00005695"/>
    </source>
</evidence>
<protein>
    <submittedName>
        <fullName evidence="6">Peptide ABC transporter substrate-binding protein</fullName>
    </submittedName>
</protein>
<dbReference type="PANTHER" id="PTHR30290:SF65">
    <property type="entry name" value="MONOACYL PHOSPHATIDYLINOSITOL TETRAMANNOSIDE-BINDING PROTEIN LPQW-RELATED"/>
    <property type="match status" value="1"/>
</dbReference>
<dbReference type="EMBL" id="DSPX01000043">
    <property type="protein sequence ID" value="HGF99960.1"/>
    <property type="molecule type" value="Genomic_DNA"/>
</dbReference>
<gene>
    <name evidence="6" type="ORF">ENR15_04680</name>
</gene>
<keyword evidence="3 4" id="KW-0732">Signal</keyword>
<proteinExistence type="inferred from homology"/>
<evidence type="ECO:0000256" key="4">
    <source>
        <dbReference type="SAM" id="SignalP"/>
    </source>
</evidence>
<comment type="similarity">
    <text evidence="1">Belongs to the bacterial solute-binding protein 5 family.</text>
</comment>
<dbReference type="PANTHER" id="PTHR30290">
    <property type="entry name" value="PERIPLASMIC BINDING COMPONENT OF ABC TRANSPORTER"/>
    <property type="match status" value="1"/>
</dbReference>
<dbReference type="InterPro" id="IPR000914">
    <property type="entry name" value="SBP_5_dom"/>
</dbReference>
<dbReference type="Gene3D" id="3.40.190.10">
    <property type="entry name" value="Periplasmic binding protein-like II"/>
    <property type="match status" value="1"/>
</dbReference>
<dbReference type="SUPFAM" id="SSF53850">
    <property type="entry name" value="Periplasmic binding protein-like II"/>
    <property type="match status" value="1"/>
</dbReference>
<keyword evidence="2" id="KW-0813">Transport</keyword>
<dbReference type="InterPro" id="IPR039424">
    <property type="entry name" value="SBP_5"/>
</dbReference>
<dbReference type="Gene3D" id="3.10.105.10">
    <property type="entry name" value="Dipeptide-binding Protein, Domain 3"/>
    <property type="match status" value="1"/>
</dbReference>
<dbReference type="FunFam" id="3.10.105.10:FF:000006">
    <property type="entry name" value="Peptide ABC transporter substrate-binding protein"/>
    <property type="match status" value="1"/>
</dbReference>